<accession>A0A5J4VR84</accession>
<reference evidence="1 2" key="1">
    <citation type="submission" date="2019-03" db="EMBL/GenBank/DDBJ databases">
        <title>Single cell metagenomics reveals metabolic interactions within the superorganism composed of flagellate Streblomastix strix and complex community of Bacteroidetes bacteria on its surface.</title>
        <authorList>
            <person name="Treitli S.C."/>
            <person name="Kolisko M."/>
            <person name="Husnik F."/>
            <person name="Keeling P."/>
            <person name="Hampl V."/>
        </authorList>
    </citation>
    <scope>NUCLEOTIDE SEQUENCE [LARGE SCALE GENOMIC DNA]</scope>
    <source>
        <strain evidence="1">ST1C</strain>
    </source>
</reference>
<comment type="caution">
    <text evidence="1">The sequence shown here is derived from an EMBL/GenBank/DDBJ whole genome shotgun (WGS) entry which is preliminary data.</text>
</comment>
<evidence type="ECO:0000313" key="2">
    <source>
        <dbReference type="Proteomes" id="UP000324800"/>
    </source>
</evidence>
<dbReference type="Proteomes" id="UP000324800">
    <property type="component" value="Unassembled WGS sequence"/>
</dbReference>
<name>A0A5J4VR84_9EUKA</name>
<sequence>MEAIFLYLYRNEGILKQLQIKMILNKSDSSTAVQDISKQRAGELLVGKVKKIVILCQQLKIQIQTQHVQGKSNNIANALCRLSTQGDYSVKKEIFQTFYQVCRIIPTLDLYATGENKLVDRFLAAEEGEEQVEAEWINAFMKPLKNEIFWIHIQIPKIGKAMAAWNRFKLTSILIAPRWPGQILFTYLQVDSSRYPILGENSLILNPENEIMKRKVMLKPGKIVAFLMDKESNKKETINRVFEQRACQDIHYR</sequence>
<dbReference type="EMBL" id="SNRW01005565">
    <property type="protein sequence ID" value="KAA6384813.1"/>
    <property type="molecule type" value="Genomic_DNA"/>
</dbReference>
<dbReference type="PANTHER" id="PTHR33050:SF7">
    <property type="entry name" value="RIBONUCLEASE H"/>
    <property type="match status" value="1"/>
</dbReference>
<protein>
    <submittedName>
        <fullName evidence="1">Uncharacterized protein</fullName>
    </submittedName>
</protein>
<dbReference type="PANTHER" id="PTHR33050">
    <property type="entry name" value="REVERSE TRANSCRIPTASE DOMAIN-CONTAINING PROTEIN"/>
    <property type="match status" value="1"/>
</dbReference>
<dbReference type="InterPro" id="IPR052055">
    <property type="entry name" value="Hepadnavirus_pol/RT"/>
</dbReference>
<evidence type="ECO:0000313" key="1">
    <source>
        <dbReference type="EMBL" id="KAA6384813.1"/>
    </source>
</evidence>
<proteinExistence type="predicted"/>
<organism evidence="1 2">
    <name type="scientific">Streblomastix strix</name>
    <dbReference type="NCBI Taxonomy" id="222440"/>
    <lineage>
        <taxon>Eukaryota</taxon>
        <taxon>Metamonada</taxon>
        <taxon>Preaxostyla</taxon>
        <taxon>Oxymonadida</taxon>
        <taxon>Streblomastigidae</taxon>
        <taxon>Streblomastix</taxon>
    </lineage>
</organism>
<gene>
    <name evidence="1" type="ORF">EZS28_019662</name>
</gene>
<dbReference type="AlphaFoldDB" id="A0A5J4VR84"/>